<protein>
    <submittedName>
        <fullName evidence="1">Uncharacterized protein</fullName>
    </submittedName>
</protein>
<reference evidence="1 2" key="1">
    <citation type="submission" date="2019-02" db="EMBL/GenBank/DDBJ databases">
        <title>Draft genome sequence of Amycolatopsis sp. 8-3EHSu isolated from roots of Suaeda maritima.</title>
        <authorList>
            <person name="Duangmal K."/>
            <person name="Chantavorakit T."/>
        </authorList>
    </citation>
    <scope>NUCLEOTIDE SEQUENCE [LARGE SCALE GENOMIC DNA]</scope>
    <source>
        <strain evidence="1 2">8-3EHSu</strain>
    </source>
</reference>
<dbReference type="RefSeq" id="WP_130476683.1">
    <property type="nucleotide sequence ID" value="NZ_SFCC01000009.1"/>
</dbReference>
<evidence type="ECO:0000313" key="1">
    <source>
        <dbReference type="EMBL" id="RZQ62255.1"/>
    </source>
</evidence>
<dbReference type="Proteomes" id="UP000292003">
    <property type="component" value="Unassembled WGS sequence"/>
</dbReference>
<dbReference type="EMBL" id="SFCC01000009">
    <property type="protein sequence ID" value="RZQ62255.1"/>
    <property type="molecule type" value="Genomic_DNA"/>
</dbReference>
<accession>A0A4V2ELP2</accession>
<sequence>MDDRQIVLSAKGLSAEELLEQSDIQFAAMTNLGKLVDQVGQWCREATTFEEKANLWAQYEGLCRDYRVLMAWYSITYSAYVFSESGSELKTVTIEGLQLTGAILTDH</sequence>
<evidence type="ECO:0000313" key="2">
    <source>
        <dbReference type="Proteomes" id="UP000292003"/>
    </source>
</evidence>
<keyword evidence="2" id="KW-1185">Reference proteome</keyword>
<gene>
    <name evidence="1" type="ORF">EWH70_18405</name>
</gene>
<name>A0A4V2ELP2_9PSEU</name>
<comment type="caution">
    <text evidence="1">The sequence shown here is derived from an EMBL/GenBank/DDBJ whole genome shotgun (WGS) entry which is preliminary data.</text>
</comment>
<proteinExistence type="predicted"/>
<dbReference type="AlphaFoldDB" id="A0A4V2ELP2"/>
<organism evidence="1 2">
    <name type="scientific">Amycolatopsis suaedae</name>
    <dbReference type="NCBI Taxonomy" id="2510978"/>
    <lineage>
        <taxon>Bacteria</taxon>
        <taxon>Bacillati</taxon>
        <taxon>Actinomycetota</taxon>
        <taxon>Actinomycetes</taxon>
        <taxon>Pseudonocardiales</taxon>
        <taxon>Pseudonocardiaceae</taxon>
        <taxon>Amycolatopsis</taxon>
    </lineage>
</organism>